<dbReference type="InterPro" id="IPR049874">
    <property type="entry name" value="ROK_cs"/>
</dbReference>
<keyword evidence="2" id="KW-0808">Transferase</keyword>
<dbReference type="PROSITE" id="PS01125">
    <property type="entry name" value="ROK"/>
    <property type="match status" value="1"/>
</dbReference>
<dbReference type="PANTHER" id="PTHR18964:SF149">
    <property type="entry name" value="BIFUNCTIONAL UDP-N-ACETYLGLUCOSAMINE 2-EPIMERASE_N-ACETYLMANNOSAMINE KINASE"/>
    <property type="match status" value="1"/>
</dbReference>
<keyword evidence="2" id="KW-0418">Kinase</keyword>
<dbReference type="EMBL" id="FQZE01000006">
    <property type="protein sequence ID" value="SHI79116.1"/>
    <property type="molecule type" value="Genomic_DNA"/>
</dbReference>
<dbReference type="SUPFAM" id="SSF53067">
    <property type="entry name" value="Actin-like ATPase domain"/>
    <property type="match status" value="1"/>
</dbReference>
<dbReference type="AlphaFoldDB" id="A0A1M6E0W3"/>
<accession>A0A1M6E0W3</accession>
<dbReference type="Pfam" id="PF00480">
    <property type="entry name" value="ROK"/>
    <property type="match status" value="1"/>
</dbReference>
<evidence type="ECO:0000313" key="2">
    <source>
        <dbReference type="EMBL" id="SHI79116.1"/>
    </source>
</evidence>
<reference evidence="2 3" key="1">
    <citation type="submission" date="2016-11" db="EMBL/GenBank/DDBJ databases">
        <authorList>
            <person name="Jaros S."/>
            <person name="Januszkiewicz K."/>
            <person name="Wedrychowicz H."/>
        </authorList>
    </citation>
    <scope>NUCLEOTIDE SEQUENCE [LARGE SCALE GENOMIC DNA]</scope>
    <source>
        <strain evidence="2 3">DSM 27063</strain>
    </source>
</reference>
<dbReference type="InterPro" id="IPR036390">
    <property type="entry name" value="WH_DNA-bd_sf"/>
</dbReference>
<name>A0A1M6E0W3_9BACT</name>
<protein>
    <submittedName>
        <fullName evidence="2">Sugar kinase of the NBD/HSP70 family, may contain an N-terminal HTH domain</fullName>
    </submittedName>
</protein>
<dbReference type="Gene3D" id="3.30.420.40">
    <property type="match status" value="2"/>
</dbReference>
<proteinExistence type="inferred from homology"/>
<keyword evidence="3" id="KW-1185">Reference proteome</keyword>
<organism evidence="2 3">
    <name type="scientific">Tangfeifania diversioriginum</name>
    <dbReference type="NCBI Taxonomy" id="1168035"/>
    <lineage>
        <taxon>Bacteria</taxon>
        <taxon>Pseudomonadati</taxon>
        <taxon>Bacteroidota</taxon>
        <taxon>Bacteroidia</taxon>
        <taxon>Marinilabiliales</taxon>
        <taxon>Prolixibacteraceae</taxon>
        <taxon>Tangfeifania</taxon>
    </lineage>
</organism>
<dbReference type="InterPro" id="IPR043129">
    <property type="entry name" value="ATPase_NBD"/>
</dbReference>
<dbReference type="PANTHER" id="PTHR18964">
    <property type="entry name" value="ROK (REPRESSOR, ORF, KINASE) FAMILY"/>
    <property type="match status" value="1"/>
</dbReference>
<evidence type="ECO:0000313" key="3">
    <source>
        <dbReference type="Proteomes" id="UP000184050"/>
    </source>
</evidence>
<dbReference type="SUPFAM" id="SSF46785">
    <property type="entry name" value="Winged helix' DNA-binding domain"/>
    <property type="match status" value="1"/>
</dbReference>
<dbReference type="InterPro" id="IPR000600">
    <property type="entry name" value="ROK"/>
</dbReference>
<dbReference type="OrthoDB" id="9810372at2"/>
<dbReference type="Proteomes" id="UP000184050">
    <property type="component" value="Unassembled WGS sequence"/>
</dbReference>
<dbReference type="InterPro" id="IPR036388">
    <property type="entry name" value="WH-like_DNA-bd_sf"/>
</dbReference>
<gene>
    <name evidence="2" type="ORF">SAMN05444280_10615</name>
</gene>
<sequence>MPFVNLFFKDIVDISNEGRQHAQKRKIVSILNKAEQALTIPELCKKVRLSVPTGTRLINELIEQKVIVDSGKKETGNGRRPSLYKMDKNYAYSIGVIILLKGLSISVYNLAMEEVYSDEIEDFILKNNLECLETVSSHIKKSIQQSGIKKNKILGMGVGITGRISSKTGTSYNYFNFLESSLVEYFEKSFQFPAYLDNDTHLIGLAEQVFGKARNVRNAFVVNLSQGLGLAMITNREIVTGDDGFAGEFGHMQIVGSNKLCLCGKRGCLETVVSGHALEEDFKEHIEAGETSLLTLNKKNKEVSFKKILKAAREGDALSISLTHNIGFKLGNALGNIINLLNPGVIIIGGKFAPAKNILFDSIKSGMIHTSLSLLLQSCELTFSSVGTDAAIKGAGALVLRRKNLI</sequence>
<dbReference type="Gene3D" id="1.10.10.10">
    <property type="entry name" value="Winged helix-like DNA-binding domain superfamily/Winged helix DNA-binding domain"/>
    <property type="match status" value="1"/>
</dbReference>
<evidence type="ECO:0000256" key="1">
    <source>
        <dbReference type="ARBA" id="ARBA00006479"/>
    </source>
</evidence>
<dbReference type="STRING" id="1168035.SAMN05444280_10615"/>
<dbReference type="GO" id="GO:0016301">
    <property type="term" value="F:kinase activity"/>
    <property type="evidence" value="ECO:0007669"/>
    <property type="project" value="UniProtKB-KW"/>
</dbReference>
<comment type="similarity">
    <text evidence="1">Belongs to the ROK (NagC/XylR) family.</text>
</comment>